<protein>
    <submittedName>
        <fullName evidence="5">Efflux RND transporter periplasmic adaptor subunit</fullName>
    </submittedName>
</protein>
<evidence type="ECO:0000259" key="4">
    <source>
        <dbReference type="Pfam" id="PF25989"/>
    </source>
</evidence>
<name>A0A7Z2T629_9VIBR</name>
<organism evidence="5 6">
    <name type="scientific">Vibrio astriarenae</name>
    <dbReference type="NCBI Taxonomy" id="1481923"/>
    <lineage>
        <taxon>Bacteria</taxon>
        <taxon>Pseudomonadati</taxon>
        <taxon>Pseudomonadota</taxon>
        <taxon>Gammaproteobacteria</taxon>
        <taxon>Vibrionales</taxon>
        <taxon>Vibrionaceae</taxon>
        <taxon>Vibrio</taxon>
    </lineage>
</organism>
<dbReference type="Gene3D" id="2.40.50.100">
    <property type="match status" value="1"/>
</dbReference>
<dbReference type="Pfam" id="PF25917">
    <property type="entry name" value="BSH_RND"/>
    <property type="match status" value="1"/>
</dbReference>
<dbReference type="RefSeq" id="WP_164649886.1">
    <property type="nucleotide sequence ID" value="NZ_CP047476.1"/>
</dbReference>
<evidence type="ECO:0000256" key="1">
    <source>
        <dbReference type="ARBA" id="ARBA00009477"/>
    </source>
</evidence>
<dbReference type="KEGG" id="vas:GT360_15600"/>
<dbReference type="NCBIfam" id="TIGR01730">
    <property type="entry name" value="RND_mfp"/>
    <property type="match status" value="1"/>
</dbReference>
<proteinExistence type="inferred from homology"/>
<dbReference type="InterPro" id="IPR058792">
    <property type="entry name" value="Beta-barrel_RND_2"/>
</dbReference>
<dbReference type="Proteomes" id="UP000464262">
    <property type="component" value="Chromosome 2"/>
</dbReference>
<dbReference type="Gene3D" id="1.10.287.470">
    <property type="entry name" value="Helix hairpin bin"/>
    <property type="match status" value="1"/>
</dbReference>
<gene>
    <name evidence="5" type="ORF">GT360_15600</name>
</gene>
<dbReference type="Pfam" id="PF25954">
    <property type="entry name" value="Beta-barrel_RND_2"/>
    <property type="match status" value="1"/>
</dbReference>
<feature type="domain" description="CusB-like beta-barrel" evidence="3">
    <location>
        <begin position="194"/>
        <end position="266"/>
    </location>
</feature>
<dbReference type="InterPro" id="IPR058625">
    <property type="entry name" value="MdtA-like_BSH"/>
</dbReference>
<feature type="domain" description="YknX-like C-terminal permuted SH3-like" evidence="4">
    <location>
        <begin position="274"/>
        <end position="340"/>
    </location>
</feature>
<keyword evidence="6" id="KW-1185">Reference proteome</keyword>
<dbReference type="InterPro" id="IPR006143">
    <property type="entry name" value="RND_pump_MFP"/>
</dbReference>
<accession>A0A7Z2T629</accession>
<dbReference type="PANTHER" id="PTHR30469:SF13">
    <property type="entry name" value="HAE1 FAMILY EFFLUX PUMP MFP COMPONENT"/>
    <property type="match status" value="1"/>
</dbReference>
<feature type="domain" description="Multidrug resistance protein MdtA-like barrel-sandwich hybrid" evidence="2">
    <location>
        <begin position="61"/>
        <end position="186"/>
    </location>
</feature>
<dbReference type="Gene3D" id="2.40.420.20">
    <property type="match status" value="1"/>
</dbReference>
<dbReference type="Pfam" id="PF25989">
    <property type="entry name" value="YknX_C"/>
    <property type="match status" value="1"/>
</dbReference>
<dbReference type="FunFam" id="2.40.30.170:FF:000010">
    <property type="entry name" value="Efflux RND transporter periplasmic adaptor subunit"/>
    <property type="match status" value="1"/>
</dbReference>
<comment type="similarity">
    <text evidence="1">Belongs to the membrane fusion protein (MFP) (TC 8.A.1) family.</text>
</comment>
<evidence type="ECO:0000259" key="3">
    <source>
        <dbReference type="Pfam" id="PF25954"/>
    </source>
</evidence>
<evidence type="ECO:0000313" key="6">
    <source>
        <dbReference type="Proteomes" id="UP000464262"/>
    </source>
</evidence>
<dbReference type="AlphaFoldDB" id="A0A7Z2T629"/>
<dbReference type="GO" id="GO:1990281">
    <property type="term" value="C:efflux pump complex"/>
    <property type="evidence" value="ECO:0007669"/>
    <property type="project" value="TreeGrafter"/>
</dbReference>
<sequence length="360" mass="39034">MKLTLVTGLLIAGLIVPPISKVNATQLSASARALPVELSEVKSSPWGESLVALGNVYARHQVALVSQVEGVITGLPIHDTQTVNQGQLLVQLDDRQAKALLTQADAQLNEDKRLLKEMVRLHERNSLPESSLLTQRAKVQISQAQRDSAAVTLSYYQTTAPFDGVTGLNTLTEGQYVQRGESLITLTDVERLYIDFNLPSHYLSQLNTKQKLELRFNALPDMVFFSEISSIDPQIDQQSRNLKVRAELFNPEGLLRPGLLAQINVSLEQEIANIVPTSAVFYRGANAYLYVVDENGVARQTEVTLGNTDGALTQVLAGVPPGAHVVSAGVGKISHGSLVKDANRVAKLKPEAQGDDDASL</sequence>
<evidence type="ECO:0000259" key="2">
    <source>
        <dbReference type="Pfam" id="PF25917"/>
    </source>
</evidence>
<dbReference type="SUPFAM" id="SSF111369">
    <property type="entry name" value="HlyD-like secretion proteins"/>
    <property type="match status" value="1"/>
</dbReference>
<dbReference type="InterPro" id="IPR058637">
    <property type="entry name" value="YknX-like_C"/>
</dbReference>
<dbReference type="Gene3D" id="2.40.30.170">
    <property type="match status" value="1"/>
</dbReference>
<dbReference type="GO" id="GO:0015562">
    <property type="term" value="F:efflux transmembrane transporter activity"/>
    <property type="evidence" value="ECO:0007669"/>
    <property type="project" value="TreeGrafter"/>
</dbReference>
<dbReference type="PANTHER" id="PTHR30469">
    <property type="entry name" value="MULTIDRUG RESISTANCE PROTEIN MDTA"/>
    <property type="match status" value="1"/>
</dbReference>
<dbReference type="EMBL" id="CP047476">
    <property type="protein sequence ID" value="QIA64986.1"/>
    <property type="molecule type" value="Genomic_DNA"/>
</dbReference>
<evidence type="ECO:0000313" key="5">
    <source>
        <dbReference type="EMBL" id="QIA64986.1"/>
    </source>
</evidence>
<reference evidence="5 6" key="1">
    <citation type="submission" date="2020-01" db="EMBL/GenBank/DDBJ databases">
        <title>Whole genome and functional gene identification of agarase of Vibrio HN897.</title>
        <authorList>
            <person name="Liu Y."/>
            <person name="Zhao Z."/>
        </authorList>
    </citation>
    <scope>NUCLEOTIDE SEQUENCE [LARGE SCALE GENOMIC DNA]</scope>
    <source>
        <strain evidence="5 6">HN897</strain>
    </source>
</reference>